<accession>A0ABU1T9Q7</accession>
<dbReference type="EMBL" id="JAVDUU010000002">
    <property type="protein sequence ID" value="MDR6942083.1"/>
    <property type="molecule type" value="Genomic_DNA"/>
</dbReference>
<sequence>MNEDKSLVVKTPFDENFCLLLEYHLSNMLSNSEEPQFKDLWCDGVQMPSVDSHLSKKSVNDTRKIITKAWIGVDGQDNYDMVIKFGKSSLRLYAKGLSLEYCIPKEQLSEWVAIDLENKVIELQLK</sequence>
<gene>
    <name evidence="1" type="ORF">J2W55_001925</name>
</gene>
<name>A0ABU1T9Q7_9SPHI</name>
<comment type="caution">
    <text evidence="1">The sequence shown here is derived from an EMBL/GenBank/DDBJ whole genome shotgun (WGS) entry which is preliminary data.</text>
</comment>
<evidence type="ECO:0000313" key="2">
    <source>
        <dbReference type="Proteomes" id="UP001247620"/>
    </source>
</evidence>
<evidence type="ECO:0008006" key="3">
    <source>
        <dbReference type="Google" id="ProtNLM"/>
    </source>
</evidence>
<reference evidence="1 2" key="1">
    <citation type="submission" date="2023-07" db="EMBL/GenBank/DDBJ databases">
        <title>Sorghum-associated microbial communities from plants grown in Nebraska, USA.</title>
        <authorList>
            <person name="Schachtman D."/>
        </authorList>
    </citation>
    <scope>NUCLEOTIDE SEQUENCE [LARGE SCALE GENOMIC DNA]</scope>
    <source>
        <strain evidence="1 2">3262</strain>
    </source>
</reference>
<organism evidence="1 2">
    <name type="scientific">Mucilaginibacter pocheonensis</name>
    <dbReference type="NCBI Taxonomy" id="398050"/>
    <lineage>
        <taxon>Bacteria</taxon>
        <taxon>Pseudomonadati</taxon>
        <taxon>Bacteroidota</taxon>
        <taxon>Sphingobacteriia</taxon>
        <taxon>Sphingobacteriales</taxon>
        <taxon>Sphingobacteriaceae</taxon>
        <taxon>Mucilaginibacter</taxon>
    </lineage>
</organism>
<protein>
    <recommendedName>
        <fullName evidence="3">Immunity protein 50</fullName>
    </recommendedName>
</protein>
<proteinExistence type="predicted"/>
<dbReference type="RefSeq" id="WP_310094797.1">
    <property type="nucleotide sequence ID" value="NZ_JAVDUU010000002.1"/>
</dbReference>
<evidence type="ECO:0000313" key="1">
    <source>
        <dbReference type="EMBL" id="MDR6942083.1"/>
    </source>
</evidence>
<keyword evidence="2" id="KW-1185">Reference proteome</keyword>
<dbReference type="Proteomes" id="UP001247620">
    <property type="component" value="Unassembled WGS sequence"/>
</dbReference>